<comment type="similarity">
    <text evidence="1">Belongs to the ornithine cyclodeaminase/mu-crystallin family.</text>
</comment>
<reference evidence="2 3" key="1">
    <citation type="submission" date="2018-10" db="EMBL/GenBank/DDBJ databases">
        <title>Rhodobacter sp . BO-81.</title>
        <authorList>
            <person name="Im W.T."/>
        </authorList>
    </citation>
    <scope>NUCLEOTIDE SEQUENCE [LARGE SCALE GENOMIC DNA]</scope>
    <source>
        <strain evidence="2 3">BO-81</strain>
    </source>
</reference>
<evidence type="ECO:0000313" key="3">
    <source>
        <dbReference type="Proteomes" id="UP000279673"/>
    </source>
</evidence>
<dbReference type="FunFam" id="3.40.50.720:FF:000311">
    <property type="entry name" value="Ornithine cyclodeaminase"/>
    <property type="match status" value="1"/>
</dbReference>
<proteinExistence type="inferred from homology"/>
<gene>
    <name evidence="2" type="ORF">DYS74_00205</name>
</gene>
<dbReference type="EMBL" id="RCHI01000001">
    <property type="protein sequence ID" value="RLL72785.1"/>
    <property type="molecule type" value="Genomic_DNA"/>
</dbReference>
<dbReference type="RefSeq" id="WP_121530152.1">
    <property type="nucleotide sequence ID" value="NZ_RCHI01000001.1"/>
</dbReference>
<accession>A0A421BWV7</accession>
<dbReference type="PANTHER" id="PTHR13812:SF19">
    <property type="entry name" value="KETIMINE REDUCTASE MU-CRYSTALLIN"/>
    <property type="match status" value="1"/>
</dbReference>
<comment type="caution">
    <text evidence="2">The sequence shown here is derived from an EMBL/GenBank/DDBJ whole genome shotgun (WGS) entry which is preliminary data.</text>
</comment>
<dbReference type="Pfam" id="PF02423">
    <property type="entry name" value="OCD_Mu_crystall"/>
    <property type="match status" value="1"/>
</dbReference>
<evidence type="ECO:0000256" key="1">
    <source>
        <dbReference type="ARBA" id="ARBA00008903"/>
    </source>
</evidence>
<dbReference type="GO" id="GO:0016491">
    <property type="term" value="F:oxidoreductase activity"/>
    <property type="evidence" value="ECO:0007669"/>
    <property type="project" value="UniProtKB-ARBA"/>
</dbReference>
<dbReference type="NCBIfam" id="NF004793">
    <property type="entry name" value="PRK06141.1"/>
    <property type="match status" value="1"/>
</dbReference>
<organism evidence="2 3">
    <name type="scientific">Paenirhodobacter hankyongi</name>
    <dbReference type="NCBI Taxonomy" id="2294033"/>
    <lineage>
        <taxon>Bacteria</taxon>
        <taxon>Pseudomonadati</taxon>
        <taxon>Pseudomonadota</taxon>
        <taxon>Alphaproteobacteria</taxon>
        <taxon>Rhodobacterales</taxon>
        <taxon>Rhodobacter group</taxon>
        <taxon>Paenirhodobacter</taxon>
    </lineage>
</organism>
<sequence>MKILSLAETRAALPFDALIEALDAGFRAGGEVPLRHQHLMTTPGGPEDVLLLMPAWQAEGWGGVKIVNVHPGNAALGLPAIASSYILFDRRTGAHALILDGGELTARRTAAASALAAKRLARPDSRHQLIVGAGRVGANLAQAYRAALPIETVEVWNRTAASAEALAAELRAEGIAAQAVTDLAAAVGRTDVISCATLARAPLIRGDWLRPGQHIDLIGSFTPEMREADDAVMRRARIFLDTDHARVESGDIAQPLASGAIGLADIEGTLDALCRENLFPRRSEGEITLFKGVGSGLEDLAAAILAHDRMAG</sequence>
<dbReference type="InterPro" id="IPR003462">
    <property type="entry name" value="ODC_Mu_crystall"/>
</dbReference>
<dbReference type="GO" id="GO:0005737">
    <property type="term" value="C:cytoplasm"/>
    <property type="evidence" value="ECO:0007669"/>
    <property type="project" value="TreeGrafter"/>
</dbReference>
<dbReference type="InterPro" id="IPR023401">
    <property type="entry name" value="ODC_N"/>
</dbReference>
<dbReference type="SUPFAM" id="SSF51735">
    <property type="entry name" value="NAD(P)-binding Rossmann-fold domains"/>
    <property type="match status" value="1"/>
</dbReference>
<dbReference type="AlphaFoldDB" id="A0A421BWV7"/>
<protein>
    <submittedName>
        <fullName evidence="2">Ornithine cyclodeaminase family protein</fullName>
    </submittedName>
</protein>
<dbReference type="PANTHER" id="PTHR13812">
    <property type="entry name" value="KETIMINE REDUCTASE MU-CRYSTALLIN"/>
    <property type="match status" value="1"/>
</dbReference>
<dbReference type="Gene3D" id="3.40.50.720">
    <property type="entry name" value="NAD(P)-binding Rossmann-like Domain"/>
    <property type="match status" value="1"/>
</dbReference>
<dbReference type="InterPro" id="IPR036291">
    <property type="entry name" value="NAD(P)-bd_dom_sf"/>
</dbReference>
<dbReference type="Gene3D" id="3.30.1780.10">
    <property type="entry name" value="ornithine cyclodeaminase, domain 1"/>
    <property type="match status" value="1"/>
</dbReference>
<dbReference type="PIRSF" id="PIRSF001439">
    <property type="entry name" value="CryM"/>
    <property type="match status" value="1"/>
</dbReference>
<dbReference type="GO" id="GO:0019752">
    <property type="term" value="P:carboxylic acid metabolic process"/>
    <property type="evidence" value="ECO:0007669"/>
    <property type="project" value="UniProtKB-ARBA"/>
</dbReference>
<dbReference type="Proteomes" id="UP000279673">
    <property type="component" value="Unassembled WGS sequence"/>
</dbReference>
<keyword evidence="3" id="KW-1185">Reference proteome</keyword>
<evidence type="ECO:0000313" key="2">
    <source>
        <dbReference type="EMBL" id="RLL72785.1"/>
    </source>
</evidence>
<name>A0A421BWV7_9RHOB</name>